<evidence type="ECO:0000256" key="3">
    <source>
        <dbReference type="ARBA" id="ARBA00022827"/>
    </source>
</evidence>
<dbReference type="GO" id="GO:0071949">
    <property type="term" value="F:FAD binding"/>
    <property type="evidence" value="ECO:0007669"/>
    <property type="project" value="InterPro"/>
</dbReference>
<dbReference type="Pfam" id="PF01494">
    <property type="entry name" value="FAD_binding_3"/>
    <property type="match status" value="1"/>
</dbReference>
<sequence length="447" mass="49776">MSGWRSLNVGVVGGGIGGMCVAVALRRAGHNVTIYEKSDFAGEVGASVSCAANGTRWLHEWNIDVAKGDPVVLKKLINRDWKTGEPVSVYDLDDYEERWGYVYNMFHRQYMHAMLKDAALGEGEGTPATLKVNHRCRNIDLEKSKIIFEHGEEVQHDLIIGADGIGSAVRGILGITPEKRPSDQSCLHTNVTTEEAVRLGLVDYSKDSALEYWGGQEGKWDKIVLSPCNGGKLLSYYCFFPREQGDYSTQAWGADDRPVEELLNPYPALDRQVFEHLKIGTEIKPWRLWVHDPYPYIQRENVCLLGDAGHPMMPHQSQGACMAIEDAAALGILFSKRYFNGDISQALAVYEEVRLPRATRVQAAAAKAAYNINERIGFSVNKDIPTYKVEDAKKVLTIEEMNAYDMYRDIEEKLAAKRGTAYADKFINGLPIGLELPNGITIGESKL</sequence>
<keyword evidence="8" id="KW-1185">Reference proteome</keyword>
<dbReference type="SUPFAM" id="SSF51905">
    <property type="entry name" value="FAD/NAD(P)-binding domain"/>
    <property type="match status" value="1"/>
</dbReference>
<reference evidence="7" key="2">
    <citation type="submission" date="2023-01" db="EMBL/GenBank/DDBJ databases">
        <authorList>
            <person name="Petersen C."/>
        </authorList>
    </citation>
    <scope>NUCLEOTIDE SEQUENCE</scope>
    <source>
        <strain evidence="7">IBT 15450</strain>
    </source>
</reference>
<dbReference type="EMBL" id="JAQJZL010000003">
    <property type="protein sequence ID" value="KAJ6048146.1"/>
    <property type="molecule type" value="Genomic_DNA"/>
</dbReference>
<dbReference type="Proteomes" id="UP001219568">
    <property type="component" value="Unassembled WGS sequence"/>
</dbReference>
<keyword evidence="2" id="KW-0285">Flavoprotein</keyword>
<accession>A0AAD6IIT5</accession>
<gene>
    <name evidence="7" type="ORF">N7460_004293</name>
</gene>
<evidence type="ECO:0000256" key="4">
    <source>
        <dbReference type="ARBA" id="ARBA00023002"/>
    </source>
</evidence>
<dbReference type="InterPro" id="IPR050493">
    <property type="entry name" value="FAD-dep_Monooxygenase_BioMet"/>
</dbReference>
<evidence type="ECO:0000259" key="6">
    <source>
        <dbReference type="Pfam" id="PF01494"/>
    </source>
</evidence>
<dbReference type="PANTHER" id="PTHR13789">
    <property type="entry name" value="MONOOXYGENASE"/>
    <property type="match status" value="1"/>
</dbReference>
<feature type="domain" description="FAD-binding" evidence="6">
    <location>
        <begin position="8"/>
        <end position="362"/>
    </location>
</feature>
<name>A0AAD6IIT5_PENCN</name>
<keyword evidence="4" id="KW-0560">Oxidoreductase</keyword>
<comment type="caution">
    <text evidence="7">The sequence shown here is derived from an EMBL/GenBank/DDBJ whole genome shotgun (WGS) entry which is preliminary data.</text>
</comment>
<proteinExistence type="inferred from homology"/>
<dbReference type="InterPro" id="IPR002938">
    <property type="entry name" value="FAD-bd"/>
</dbReference>
<dbReference type="FunFam" id="3.50.50.60:FF:000201">
    <property type="entry name" value="Salicylate hydroxylase protein"/>
    <property type="match status" value="1"/>
</dbReference>
<dbReference type="SUPFAM" id="SSF54373">
    <property type="entry name" value="FAD-linked reductases, C-terminal domain"/>
    <property type="match status" value="1"/>
</dbReference>
<evidence type="ECO:0000256" key="5">
    <source>
        <dbReference type="ARBA" id="ARBA00023033"/>
    </source>
</evidence>
<evidence type="ECO:0000256" key="1">
    <source>
        <dbReference type="ARBA" id="ARBA00007992"/>
    </source>
</evidence>
<dbReference type="PRINTS" id="PR00420">
    <property type="entry name" value="RNGMNOXGNASE"/>
</dbReference>
<dbReference type="InterPro" id="IPR036188">
    <property type="entry name" value="FAD/NAD-bd_sf"/>
</dbReference>
<evidence type="ECO:0000313" key="7">
    <source>
        <dbReference type="EMBL" id="KAJ6048146.1"/>
    </source>
</evidence>
<keyword evidence="3" id="KW-0274">FAD</keyword>
<organism evidence="7 8">
    <name type="scientific">Penicillium canescens</name>
    <dbReference type="NCBI Taxonomy" id="5083"/>
    <lineage>
        <taxon>Eukaryota</taxon>
        <taxon>Fungi</taxon>
        <taxon>Dikarya</taxon>
        <taxon>Ascomycota</taxon>
        <taxon>Pezizomycotina</taxon>
        <taxon>Eurotiomycetes</taxon>
        <taxon>Eurotiomycetidae</taxon>
        <taxon>Eurotiales</taxon>
        <taxon>Aspergillaceae</taxon>
        <taxon>Penicillium</taxon>
    </lineage>
</organism>
<dbReference type="AlphaFoldDB" id="A0AAD6IIT5"/>
<comment type="similarity">
    <text evidence="1">Belongs to the paxM FAD-dependent monooxygenase family.</text>
</comment>
<keyword evidence="5" id="KW-0503">Monooxygenase</keyword>
<dbReference type="GO" id="GO:0004497">
    <property type="term" value="F:monooxygenase activity"/>
    <property type="evidence" value="ECO:0007669"/>
    <property type="project" value="UniProtKB-KW"/>
</dbReference>
<protein>
    <recommendedName>
        <fullName evidence="6">FAD-binding domain-containing protein</fullName>
    </recommendedName>
</protein>
<evidence type="ECO:0000313" key="8">
    <source>
        <dbReference type="Proteomes" id="UP001219568"/>
    </source>
</evidence>
<reference evidence="7" key="1">
    <citation type="journal article" date="2023" name="IMA Fungus">
        <title>Comparative genomic study of the Penicillium genus elucidates a diverse pangenome and 15 lateral gene transfer events.</title>
        <authorList>
            <person name="Petersen C."/>
            <person name="Sorensen T."/>
            <person name="Nielsen M.R."/>
            <person name="Sondergaard T.E."/>
            <person name="Sorensen J.L."/>
            <person name="Fitzpatrick D.A."/>
            <person name="Frisvad J.C."/>
            <person name="Nielsen K.L."/>
        </authorList>
    </citation>
    <scope>NUCLEOTIDE SEQUENCE</scope>
    <source>
        <strain evidence="7">IBT 15450</strain>
    </source>
</reference>
<dbReference type="Gene3D" id="3.50.50.60">
    <property type="entry name" value="FAD/NAD(P)-binding domain"/>
    <property type="match status" value="1"/>
</dbReference>
<dbReference type="PANTHER" id="PTHR13789:SF172">
    <property type="entry name" value="HYDROXYLASE, PUTATIVE (AFU_ORTHOLOGUE AFUA_1G12410)-RELATED"/>
    <property type="match status" value="1"/>
</dbReference>
<evidence type="ECO:0000256" key="2">
    <source>
        <dbReference type="ARBA" id="ARBA00022630"/>
    </source>
</evidence>